<evidence type="ECO:0000313" key="2">
    <source>
        <dbReference type="EMBL" id="NML31360.1"/>
    </source>
</evidence>
<comment type="caution">
    <text evidence="2">The sequence shown here is derived from an EMBL/GenBank/DDBJ whole genome shotgun (WGS) entry which is preliminary data.</text>
</comment>
<organism evidence="2 3">
    <name type="scientific">Paraburkholderia antibiotica</name>
    <dbReference type="NCBI Taxonomy" id="2728839"/>
    <lineage>
        <taxon>Bacteria</taxon>
        <taxon>Pseudomonadati</taxon>
        <taxon>Pseudomonadota</taxon>
        <taxon>Betaproteobacteria</taxon>
        <taxon>Burkholderiales</taxon>
        <taxon>Burkholderiaceae</taxon>
        <taxon>Paraburkholderia</taxon>
    </lineage>
</organism>
<dbReference type="Proteomes" id="UP000583127">
    <property type="component" value="Unassembled WGS sequence"/>
</dbReference>
<dbReference type="AlphaFoldDB" id="A0A7X9ZY78"/>
<protein>
    <submittedName>
        <fullName evidence="2">Uncharacterized protein</fullName>
    </submittedName>
</protein>
<sequence>MIVALTMHGPAHAEPRQFLPVFALLAALHALCFAATLFLPRRVNRANHA</sequence>
<name>A0A7X9ZY78_9BURK</name>
<keyword evidence="1" id="KW-0812">Transmembrane</keyword>
<feature type="transmembrane region" description="Helical" evidence="1">
    <location>
        <begin position="18"/>
        <end position="39"/>
    </location>
</feature>
<keyword evidence="1" id="KW-1133">Transmembrane helix</keyword>
<proteinExistence type="predicted"/>
<evidence type="ECO:0000313" key="3">
    <source>
        <dbReference type="Proteomes" id="UP000583127"/>
    </source>
</evidence>
<dbReference type="EMBL" id="JABBFZ010000005">
    <property type="protein sequence ID" value="NML31360.1"/>
    <property type="molecule type" value="Genomic_DNA"/>
</dbReference>
<dbReference type="RefSeq" id="WP_169497639.1">
    <property type="nucleotide sequence ID" value="NZ_JABBFZ010000005.1"/>
</dbReference>
<keyword evidence="1" id="KW-0472">Membrane</keyword>
<keyword evidence="3" id="KW-1185">Reference proteome</keyword>
<evidence type="ECO:0000256" key="1">
    <source>
        <dbReference type="SAM" id="Phobius"/>
    </source>
</evidence>
<accession>A0A7X9ZY78</accession>
<gene>
    <name evidence="2" type="ORF">HHL14_11010</name>
</gene>
<reference evidence="2 3" key="1">
    <citation type="submission" date="2020-04" db="EMBL/GenBank/DDBJ databases">
        <title>Paraburkholderia sp. G-4-1-8 isolated from soil.</title>
        <authorList>
            <person name="Dahal R.H."/>
        </authorList>
    </citation>
    <scope>NUCLEOTIDE SEQUENCE [LARGE SCALE GENOMIC DNA]</scope>
    <source>
        <strain evidence="2 3">G-4-1-8</strain>
    </source>
</reference>